<keyword evidence="2" id="KW-1185">Reference proteome</keyword>
<dbReference type="AlphaFoldDB" id="A0AAV7S005"/>
<evidence type="ECO:0000313" key="1">
    <source>
        <dbReference type="EMBL" id="KAJ1157992.1"/>
    </source>
</evidence>
<name>A0AAV7S005_PLEWA</name>
<dbReference type="EMBL" id="JANPWB010000009">
    <property type="protein sequence ID" value="KAJ1157992.1"/>
    <property type="molecule type" value="Genomic_DNA"/>
</dbReference>
<comment type="caution">
    <text evidence="1">The sequence shown here is derived from an EMBL/GenBank/DDBJ whole genome shotgun (WGS) entry which is preliminary data.</text>
</comment>
<proteinExistence type="predicted"/>
<sequence length="416" mass="48245">MYFQHVRGTEAEEFLQWRSMQIIKNLKKHMCHGKAVRDSALETPNWAVDERLDVVTVEDERATIYGLSPPRQTFDEEEVESQGTSLVSINTEHDTESWKVAELCDNTEDICIASTAQDYVLVSLERQTSEKCIVNYEQDKMSLPTNIHARSLLYMAELQDDFAALKVSEWLESSVELTDVESICCSEVTNLLSEFMDVEESSVAKCCVEQTSNGELDISWKTTSNDFHKPNARHPDDVLTFEARQSTVSNSEKSWGARCLLRVCQKQDKQGVKNDATKKRRIQGKHAERVITGPTNEVVRSTDVWVLPATPYRNWLPRLCRAEMEVRKFVNEVWGMEYPYVPEEVMDFVEANREEWLKCWIVEEIKKKRLSCHREDHPHFIKTIVRLIHNWQIGRSIRKHAVVYTDPYGHERLTSV</sequence>
<protein>
    <submittedName>
        <fullName evidence="1">Uncharacterized protein</fullName>
    </submittedName>
</protein>
<evidence type="ECO:0000313" key="2">
    <source>
        <dbReference type="Proteomes" id="UP001066276"/>
    </source>
</evidence>
<organism evidence="1 2">
    <name type="scientific">Pleurodeles waltl</name>
    <name type="common">Iberian ribbed newt</name>
    <dbReference type="NCBI Taxonomy" id="8319"/>
    <lineage>
        <taxon>Eukaryota</taxon>
        <taxon>Metazoa</taxon>
        <taxon>Chordata</taxon>
        <taxon>Craniata</taxon>
        <taxon>Vertebrata</taxon>
        <taxon>Euteleostomi</taxon>
        <taxon>Amphibia</taxon>
        <taxon>Batrachia</taxon>
        <taxon>Caudata</taxon>
        <taxon>Salamandroidea</taxon>
        <taxon>Salamandridae</taxon>
        <taxon>Pleurodelinae</taxon>
        <taxon>Pleurodeles</taxon>
    </lineage>
</organism>
<reference evidence="1" key="1">
    <citation type="journal article" date="2022" name="bioRxiv">
        <title>Sequencing and chromosome-scale assembly of the giantPleurodeles waltlgenome.</title>
        <authorList>
            <person name="Brown T."/>
            <person name="Elewa A."/>
            <person name="Iarovenko S."/>
            <person name="Subramanian E."/>
            <person name="Araus A.J."/>
            <person name="Petzold A."/>
            <person name="Susuki M."/>
            <person name="Suzuki K.-i.T."/>
            <person name="Hayashi T."/>
            <person name="Toyoda A."/>
            <person name="Oliveira C."/>
            <person name="Osipova E."/>
            <person name="Leigh N.D."/>
            <person name="Simon A."/>
            <person name="Yun M.H."/>
        </authorList>
    </citation>
    <scope>NUCLEOTIDE SEQUENCE</scope>
    <source>
        <strain evidence="1">20211129_DDA</strain>
        <tissue evidence="1">Liver</tissue>
    </source>
</reference>
<gene>
    <name evidence="1" type="ORF">NDU88_010688</name>
</gene>
<accession>A0AAV7S005</accession>
<dbReference type="Proteomes" id="UP001066276">
    <property type="component" value="Chromosome 5"/>
</dbReference>